<protein>
    <recommendedName>
        <fullName evidence="4">WG repeat-containing protein</fullName>
    </recommendedName>
</protein>
<dbReference type="Proteomes" id="UP001501764">
    <property type="component" value="Unassembled WGS sequence"/>
</dbReference>
<keyword evidence="1" id="KW-1133">Transmembrane helix</keyword>
<name>A0ABN1LFI2_9CLOT</name>
<dbReference type="RefSeq" id="WP_346025652.1">
    <property type="nucleotide sequence ID" value="NZ_BAAACO010000001.1"/>
</dbReference>
<dbReference type="EMBL" id="BAAACO010000001">
    <property type="protein sequence ID" value="GAA0855223.1"/>
    <property type="molecule type" value="Genomic_DNA"/>
</dbReference>
<comment type="caution">
    <text evidence="2">The sequence shown here is derived from an EMBL/GenBank/DDBJ whole genome shotgun (WGS) entry which is preliminary data.</text>
</comment>
<accession>A0ABN1LFI2</accession>
<gene>
    <name evidence="2" type="ORF">GCM10008916_00540</name>
</gene>
<reference evidence="2 3" key="1">
    <citation type="journal article" date="2019" name="Int. J. Syst. Evol. Microbiol.">
        <title>The Global Catalogue of Microorganisms (GCM) 10K type strain sequencing project: providing services to taxonomists for standard genome sequencing and annotation.</title>
        <authorList>
            <consortium name="The Broad Institute Genomics Platform"/>
            <consortium name="The Broad Institute Genome Sequencing Center for Infectious Disease"/>
            <person name="Wu L."/>
            <person name="Ma J."/>
        </authorList>
    </citation>
    <scope>NUCLEOTIDE SEQUENCE [LARGE SCALE GENOMIC DNA]</scope>
    <source>
        <strain evidence="2 3">JCM 6485</strain>
    </source>
</reference>
<evidence type="ECO:0000256" key="1">
    <source>
        <dbReference type="SAM" id="Phobius"/>
    </source>
</evidence>
<evidence type="ECO:0000313" key="2">
    <source>
        <dbReference type="EMBL" id="GAA0855223.1"/>
    </source>
</evidence>
<feature type="transmembrane region" description="Helical" evidence="1">
    <location>
        <begin position="7"/>
        <end position="32"/>
    </location>
</feature>
<evidence type="ECO:0000313" key="3">
    <source>
        <dbReference type="Proteomes" id="UP001501764"/>
    </source>
</evidence>
<keyword evidence="1" id="KW-0472">Membrane</keyword>
<dbReference type="Pfam" id="PF14903">
    <property type="entry name" value="WG_beta_rep"/>
    <property type="match status" value="3"/>
</dbReference>
<proteinExistence type="predicted"/>
<dbReference type="InterPro" id="IPR032774">
    <property type="entry name" value="WG_beta_rep"/>
</dbReference>
<sequence length="464" mass="53809">MKNRKEAGILLIIITLIISLIIMVLVLIGNIIKADGLFDTDKDKKSAQVVKPDEFKPLYARGENLYKFEDGFYKGYYDENLNVKIKPKFKVASEFTEGVAVVSEGDKYGVIDSNGETIFDFKYDSIDNFNGGYAIAKRDDDYYVLDINGNENKIDTDIDYCEGFSEGRAIFTNGKKKGVIDNEGNVIVKPKYRELSIYTDGIAVGSKFLSGDVPIDRNGNILDKDILDKDILERQYKNGIFIDKDGILNDYYKNEIQDINNKYNCIHMIYDKIVVSDKEYTKFGAIDTEGNEVLRIKYDEIYSYSNFGYFFVRDNDENCIINLKGEKILSLKEDVIDVDFASDDLIRITYSDDSNEIINKDGKVLISKNDGDKYRIYGYFIIKEEEIENYNEDEVINDKKIDVYNKEMKLIYSDKVKYYDYDNRYYYEGNINIKEKVLQIKSQNTNEYYLNTDGKLVNRVIYEK</sequence>
<keyword evidence="1" id="KW-0812">Transmembrane</keyword>
<dbReference type="PANTHER" id="PTHR37841">
    <property type="entry name" value="GLR2918 PROTEIN"/>
    <property type="match status" value="1"/>
</dbReference>
<evidence type="ECO:0008006" key="4">
    <source>
        <dbReference type="Google" id="ProtNLM"/>
    </source>
</evidence>
<organism evidence="2 3">
    <name type="scientific">Clostridium nitritogenes</name>
    <dbReference type="NCBI Taxonomy" id="83340"/>
    <lineage>
        <taxon>Bacteria</taxon>
        <taxon>Bacillati</taxon>
        <taxon>Bacillota</taxon>
        <taxon>Clostridia</taxon>
        <taxon>Eubacteriales</taxon>
        <taxon>Clostridiaceae</taxon>
        <taxon>Clostridium</taxon>
    </lineage>
</organism>
<keyword evidence="3" id="KW-1185">Reference proteome</keyword>
<dbReference type="PANTHER" id="PTHR37841:SF1">
    <property type="entry name" value="DUF3298 DOMAIN-CONTAINING PROTEIN"/>
    <property type="match status" value="1"/>
</dbReference>